<dbReference type="Gramene" id="Kaladp0020s0222.1.v1.1">
    <property type="protein sequence ID" value="Kaladp0020s0222.1.v1.1.CDS.1"/>
    <property type="gene ID" value="Kaladp0020s0222.v1.1"/>
</dbReference>
<dbReference type="AlphaFoldDB" id="A0A7N0T3J5"/>
<keyword evidence="3" id="KW-1185">Reference proteome</keyword>
<proteinExistence type="predicted"/>
<sequence length="103" mass="11184">MRDTGTEMTPIGSPDPSRTSTPAGATTPLCSPTISIPSTPGREPPPAPTSDRSLHMDHKRTVSEHEQKLKTRREIIALGKKNIAAWASKEEETVCNIFFSKIG</sequence>
<evidence type="ECO:0000313" key="3">
    <source>
        <dbReference type="Proteomes" id="UP000594263"/>
    </source>
</evidence>
<dbReference type="EnsemblPlants" id="Kaladp0020s0222.1.v1.1">
    <property type="protein sequence ID" value="Kaladp0020s0222.1.v1.1.CDS.1"/>
    <property type="gene ID" value="Kaladp0020s0222.v1.1"/>
</dbReference>
<feature type="compositionally biased region" description="Polar residues" evidence="1">
    <location>
        <begin position="16"/>
        <end position="38"/>
    </location>
</feature>
<dbReference type="PANTHER" id="PTHR31471:SF49">
    <property type="entry name" value="REMORIN FAMILY PROTEIN"/>
    <property type="match status" value="1"/>
</dbReference>
<feature type="region of interest" description="Disordered" evidence="1">
    <location>
        <begin position="1"/>
        <end position="68"/>
    </location>
</feature>
<feature type="compositionally biased region" description="Basic and acidic residues" evidence="1">
    <location>
        <begin position="52"/>
        <end position="68"/>
    </location>
</feature>
<evidence type="ECO:0000313" key="2">
    <source>
        <dbReference type="EnsemblPlants" id="Kaladp0020s0222.1.v1.1.CDS.1"/>
    </source>
</evidence>
<evidence type="ECO:0000256" key="1">
    <source>
        <dbReference type="SAM" id="MobiDB-lite"/>
    </source>
</evidence>
<organism evidence="2 3">
    <name type="scientific">Kalanchoe fedtschenkoi</name>
    <name type="common">Lavender scallops</name>
    <name type="synonym">South American air plant</name>
    <dbReference type="NCBI Taxonomy" id="63787"/>
    <lineage>
        <taxon>Eukaryota</taxon>
        <taxon>Viridiplantae</taxon>
        <taxon>Streptophyta</taxon>
        <taxon>Embryophyta</taxon>
        <taxon>Tracheophyta</taxon>
        <taxon>Spermatophyta</taxon>
        <taxon>Magnoliopsida</taxon>
        <taxon>eudicotyledons</taxon>
        <taxon>Gunneridae</taxon>
        <taxon>Pentapetalae</taxon>
        <taxon>Saxifragales</taxon>
        <taxon>Crassulaceae</taxon>
        <taxon>Kalanchoe</taxon>
    </lineage>
</organism>
<name>A0A7N0T3J5_KALFE</name>
<accession>A0A7N0T3J5</accession>
<reference evidence="2" key="1">
    <citation type="submission" date="2021-01" db="UniProtKB">
        <authorList>
            <consortium name="EnsemblPlants"/>
        </authorList>
    </citation>
    <scope>IDENTIFICATION</scope>
</reference>
<dbReference type="PANTHER" id="PTHR31471">
    <property type="entry name" value="OS02G0116800 PROTEIN"/>
    <property type="match status" value="1"/>
</dbReference>
<protein>
    <submittedName>
        <fullName evidence="2">Uncharacterized protein</fullName>
    </submittedName>
</protein>
<dbReference type="Proteomes" id="UP000594263">
    <property type="component" value="Unplaced"/>
</dbReference>